<dbReference type="Pfam" id="PF18913">
    <property type="entry name" value="FBPase_C"/>
    <property type="match status" value="1"/>
</dbReference>
<evidence type="ECO:0000256" key="7">
    <source>
        <dbReference type="HAMAP-Rule" id="MF_01855"/>
    </source>
</evidence>
<dbReference type="InterPro" id="IPR033391">
    <property type="entry name" value="FBPase_N"/>
</dbReference>
<feature type="region of interest" description="Disordered" evidence="9">
    <location>
        <begin position="41"/>
        <end position="61"/>
    </location>
</feature>
<dbReference type="PRINTS" id="PR00115">
    <property type="entry name" value="F16BPHPHTASE"/>
</dbReference>
<feature type="domain" description="Fructose-1-6-bisphosphatase class I N-terminal" evidence="10">
    <location>
        <begin position="40"/>
        <end position="180"/>
    </location>
</feature>
<dbReference type="Pfam" id="PF00316">
    <property type="entry name" value="FBPase"/>
    <property type="match status" value="1"/>
</dbReference>
<evidence type="ECO:0000256" key="3">
    <source>
        <dbReference type="ARBA" id="ARBA00022490"/>
    </source>
</evidence>
<feature type="domain" description="Fructose-1-6-bisphosphatase class 1 C-terminal" evidence="11">
    <location>
        <begin position="194"/>
        <end position="315"/>
    </location>
</feature>
<dbReference type="InterPro" id="IPR044015">
    <property type="entry name" value="FBPase_C_dom"/>
</dbReference>
<evidence type="ECO:0000256" key="1">
    <source>
        <dbReference type="ARBA" id="ARBA00001273"/>
    </source>
</evidence>
<keyword evidence="4 7" id="KW-0378">Hydrolase</keyword>
<feature type="binding site" evidence="7">
    <location>
        <position position="229"/>
    </location>
    <ligand>
        <name>substrate</name>
    </ligand>
</feature>
<dbReference type="NCBIfam" id="NF006786">
    <property type="entry name" value="PRK09293.3-3"/>
    <property type="match status" value="1"/>
</dbReference>
<organism evidence="12 13">
    <name type="scientific">Natronoglomus mannanivorans</name>
    <dbReference type="NCBI Taxonomy" id="2979990"/>
    <lineage>
        <taxon>Archaea</taxon>
        <taxon>Methanobacteriati</taxon>
        <taxon>Methanobacteriota</taxon>
        <taxon>Stenosarchaea group</taxon>
        <taxon>Halobacteria</taxon>
        <taxon>Halobacteriales</taxon>
        <taxon>Natrialbaceae</taxon>
        <taxon>Natronoglomus</taxon>
    </lineage>
</organism>
<feature type="binding site" evidence="7">
    <location>
        <position position="86"/>
    </location>
    <ligand>
        <name>Mg(2+)</name>
        <dbReference type="ChEBI" id="CHEBI:18420"/>
        <label>1</label>
    </ligand>
</feature>
<comment type="subcellular location">
    <subcellularLocation>
        <location evidence="7">Cytoplasm</location>
    </subcellularLocation>
</comment>
<keyword evidence="3 7" id="KW-0963">Cytoplasm</keyword>
<dbReference type="EC" id="3.1.3.11" evidence="7"/>
<feature type="binding site" evidence="7">
    <location>
        <position position="121"/>
    </location>
    <ligand>
        <name>Mg(2+)</name>
        <dbReference type="ChEBI" id="CHEBI:18420"/>
        <label>2</label>
    </ligand>
</feature>
<dbReference type="SUPFAM" id="SSF56655">
    <property type="entry name" value="Carbohydrate phosphatase"/>
    <property type="match status" value="1"/>
</dbReference>
<feature type="compositionally biased region" description="Low complexity" evidence="9">
    <location>
        <begin position="93"/>
        <end position="106"/>
    </location>
</feature>
<name>A0ABT2QJP0_9EURY</name>
<comment type="caution">
    <text evidence="12">The sequence shown here is derived from an EMBL/GenBank/DDBJ whole genome shotgun (WGS) entry which is preliminary data.</text>
</comment>
<dbReference type="PANTHER" id="PTHR11556">
    <property type="entry name" value="FRUCTOSE-1,6-BISPHOSPHATASE-RELATED"/>
    <property type="match status" value="1"/>
</dbReference>
<comment type="similarity">
    <text evidence="2 7 8">Belongs to the FBPase class 1 family.</text>
</comment>
<protein>
    <recommendedName>
        <fullName evidence="7">Fructose-1,6-bisphosphatase class 1</fullName>
        <shortName evidence="7">FBPase class 1</shortName>
        <ecNumber evidence="7">3.1.3.11</ecNumber>
    </recommendedName>
    <alternativeName>
        <fullName evidence="7">D-fructose-1,6-bisphosphate 1-phosphohydrolase class 1</fullName>
    </alternativeName>
</protein>
<dbReference type="PIRSF" id="PIRSF000904">
    <property type="entry name" value="FBPtase_SBPase"/>
    <property type="match status" value="1"/>
</dbReference>
<evidence type="ECO:0000256" key="9">
    <source>
        <dbReference type="SAM" id="MobiDB-lite"/>
    </source>
</evidence>
<feature type="binding site" evidence="7">
    <location>
        <position position="265"/>
    </location>
    <ligand>
        <name>Mg(2+)</name>
        <dbReference type="ChEBI" id="CHEBI:18420"/>
        <label>2</label>
    </ligand>
</feature>
<dbReference type="Gene3D" id="3.30.540.10">
    <property type="entry name" value="Fructose-1,6-Bisphosphatase, subunit A, domain 1"/>
    <property type="match status" value="1"/>
</dbReference>
<accession>A0ABT2QJP0</accession>
<dbReference type="PANTHER" id="PTHR11556:SF35">
    <property type="entry name" value="SEDOHEPTULOSE-1,7-BISPHOSPHATASE, CHLOROPLASTIC"/>
    <property type="match status" value="1"/>
</dbReference>
<sequence length="321" mass="34054">MTEGAVGVDLELAVRNGYESVVHDVVDVIVRTAPEIRGGLVGRRGTADEENENPSGETQAEADVWADELLCDRLSALEGVSQYASEERAAVVDCGSDSGSDAGSSSTDEDGSGDGLSVAVDPLDGSSNLVSNNPMGTIFGVYDAPIPARGRNLVAAGYVCYGPVTTMVLATDDGVTEYELADGDARVLREDVRLPAEPTVYGFGGRVPDWSAEFRTYAREIESELKLRYGGAMIADVNQVLSYGGIFAYPALESRPEGKLRLQFEGNPIGYIVERAGGRSSNGTRSLLEAEATGLHERTPVYVGNTGLIDRLEDAVTHPLE</sequence>
<dbReference type="Gene3D" id="3.40.190.80">
    <property type="match status" value="1"/>
</dbReference>
<comment type="cofactor">
    <cofactor evidence="7">
        <name>Mg(2+)</name>
        <dbReference type="ChEBI" id="CHEBI:18420"/>
    </cofactor>
    <text evidence="7">Binds 2 magnesium ions per subunit.</text>
</comment>
<comment type="subunit">
    <text evidence="7">Homotetramer.</text>
</comment>
<keyword evidence="7" id="KW-0479">Metal-binding</keyword>
<feature type="binding site" evidence="7">
    <location>
        <position position="124"/>
    </location>
    <ligand>
        <name>Mg(2+)</name>
        <dbReference type="ChEBI" id="CHEBI:18420"/>
        <label>2</label>
    </ligand>
</feature>
<dbReference type="InterPro" id="IPR028343">
    <property type="entry name" value="FBPtase"/>
</dbReference>
<evidence type="ECO:0000256" key="2">
    <source>
        <dbReference type="ARBA" id="ARBA00010941"/>
    </source>
</evidence>
<feature type="binding site" evidence="7">
    <location>
        <position position="121"/>
    </location>
    <ligand>
        <name>Mg(2+)</name>
        <dbReference type="ChEBI" id="CHEBI:18420"/>
        <label>1</label>
    </ligand>
</feature>
<evidence type="ECO:0000256" key="8">
    <source>
        <dbReference type="RuleBase" id="RU000508"/>
    </source>
</evidence>
<dbReference type="Proteomes" id="UP001320972">
    <property type="component" value="Unassembled WGS sequence"/>
</dbReference>
<keyword evidence="5 7" id="KW-0119">Carbohydrate metabolism</keyword>
<evidence type="ECO:0000256" key="4">
    <source>
        <dbReference type="ARBA" id="ARBA00022801"/>
    </source>
</evidence>
<comment type="catalytic activity">
    <reaction evidence="1 7">
        <text>beta-D-fructose 1,6-bisphosphate + H2O = beta-D-fructose 6-phosphate + phosphate</text>
        <dbReference type="Rhea" id="RHEA:11064"/>
        <dbReference type="ChEBI" id="CHEBI:15377"/>
        <dbReference type="ChEBI" id="CHEBI:32966"/>
        <dbReference type="ChEBI" id="CHEBI:43474"/>
        <dbReference type="ChEBI" id="CHEBI:57634"/>
        <dbReference type="EC" id="3.1.3.11"/>
    </reaction>
</comment>
<dbReference type="HAMAP" id="MF_01855">
    <property type="entry name" value="FBPase_class1"/>
    <property type="match status" value="1"/>
</dbReference>
<feature type="region of interest" description="Disordered" evidence="9">
    <location>
        <begin position="92"/>
        <end position="120"/>
    </location>
</feature>
<evidence type="ECO:0000256" key="5">
    <source>
        <dbReference type="ARBA" id="ARBA00023277"/>
    </source>
</evidence>
<reference evidence="12 13" key="1">
    <citation type="submission" date="2022-09" db="EMBL/GenBank/DDBJ databases">
        <title>Enrichment on poylsaccharides allowed isolation of novel metabolic and taxonomic groups of Haloarchaea.</title>
        <authorList>
            <person name="Sorokin D.Y."/>
            <person name="Elcheninov A.G."/>
            <person name="Khizhniak T.V."/>
            <person name="Kolganova T.V."/>
            <person name="Kublanov I.V."/>
        </authorList>
    </citation>
    <scope>NUCLEOTIDE SEQUENCE [LARGE SCALE GENOMIC DNA]</scope>
    <source>
        <strain evidence="12 13">AArc-m2/3/4</strain>
    </source>
</reference>
<evidence type="ECO:0000259" key="10">
    <source>
        <dbReference type="Pfam" id="PF00316"/>
    </source>
</evidence>
<evidence type="ECO:0000313" key="12">
    <source>
        <dbReference type="EMBL" id="MCU4975076.1"/>
    </source>
</evidence>
<feature type="binding site" evidence="7">
    <location>
        <position position="123"/>
    </location>
    <ligand>
        <name>Mg(2+)</name>
        <dbReference type="ChEBI" id="CHEBI:18420"/>
        <label>1</label>
    </ligand>
</feature>
<keyword evidence="13" id="KW-1185">Reference proteome</keyword>
<dbReference type="EMBL" id="JAOPKB010000016">
    <property type="protein sequence ID" value="MCU4975076.1"/>
    <property type="molecule type" value="Genomic_DNA"/>
</dbReference>
<feature type="binding site" evidence="7">
    <location>
        <begin position="124"/>
        <end position="127"/>
    </location>
    <ligand>
        <name>substrate</name>
    </ligand>
</feature>
<comment type="caution">
    <text evidence="7">Lacks conserved residue(s) required for the propagation of feature annotation.</text>
</comment>
<dbReference type="RefSeq" id="WP_338008945.1">
    <property type="nucleotide sequence ID" value="NZ_JAOPKB010000016.1"/>
</dbReference>
<evidence type="ECO:0000313" key="13">
    <source>
        <dbReference type="Proteomes" id="UP001320972"/>
    </source>
</evidence>
<feature type="binding site" evidence="7">
    <location>
        <position position="259"/>
    </location>
    <ligand>
        <name>substrate</name>
    </ligand>
</feature>
<keyword evidence="7" id="KW-0460">Magnesium</keyword>
<comment type="pathway">
    <text evidence="6">Carbohydrate biosynthesis.</text>
</comment>
<evidence type="ECO:0000256" key="6">
    <source>
        <dbReference type="ARBA" id="ARBA00024331"/>
    </source>
</evidence>
<evidence type="ECO:0000259" key="11">
    <source>
        <dbReference type="Pfam" id="PF18913"/>
    </source>
</evidence>
<proteinExistence type="inferred from homology"/>
<gene>
    <name evidence="7" type="primary">fbp</name>
    <name evidence="12" type="ORF">OB955_20455</name>
</gene>
<dbReference type="InterPro" id="IPR000146">
    <property type="entry name" value="FBPase_class-1"/>
</dbReference>